<organism evidence="1">
    <name type="scientific">marine sediment metagenome</name>
    <dbReference type="NCBI Taxonomy" id="412755"/>
    <lineage>
        <taxon>unclassified sequences</taxon>
        <taxon>metagenomes</taxon>
        <taxon>ecological metagenomes</taxon>
    </lineage>
</organism>
<name>A0A0F8ZD39_9ZZZZ</name>
<evidence type="ECO:0000313" key="1">
    <source>
        <dbReference type="EMBL" id="KKK64394.1"/>
    </source>
</evidence>
<dbReference type="EMBL" id="LAZR01061043">
    <property type="protein sequence ID" value="KKK64394.1"/>
    <property type="molecule type" value="Genomic_DNA"/>
</dbReference>
<gene>
    <name evidence="1" type="ORF">LCGC14_2984630</name>
</gene>
<comment type="caution">
    <text evidence="1">The sequence shown here is derived from an EMBL/GenBank/DDBJ whole genome shotgun (WGS) entry which is preliminary data.</text>
</comment>
<dbReference type="AlphaFoldDB" id="A0A0F8ZD39"/>
<protein>
    <submittedName>
        <fullName evidence="1">Uncharacterized protein</fullName>
    </submittedName>
</protein>
<accession>A0A0F8ZD39</accession>
<feature type="non-terminal residue" evidence="1">
    <location>
        <position position="24"/>
    </location>
</feature>
<sequence length="24" mass="2710">MSTDTQTLDIPKVSAYLEKHLDGF</sequence>
<reference evidence="1" key="1">
    <citation type="journal article" date="2015" name="Nature">
        <title>Complex archaea that bridge the gap between prokaryotes and eukaryotes.</title>
        <authorList>
            <person name="Spang A."/>
            <person name="Saw J.H."/>
            <person name="Jorgensen S.L."/>
            <person name="Zaremba-Niedzwiedzka K."/>
            <person name="Martijn J."/>
            <person name="Lind A.E."/>
            <person name="van Eijk R."/>
            <person name="Schleper C."/>
            <person name="Guy L."/>
            <person name="Ettema T.J."/>
        </authorList>
    </citation>
    <scope>NUCLEOTIDE SEQUENCE</scope>
</reference>
<proteinExistence type="predicted"/>